<name>A0A0D8HP14_9ACTN</name>
<gene>
    <name evidence="1" type="ORF">AXFE_02510</name>
</gene>
<accession>A0A0D8HP14</accession>
<evidence type="ECO:0000313" key="2">
    <source>
        <dbReference type="Proteomes" id="UP000032360"/>
    </source>
</evidence>
<dbReference type="AlphaFoldDB" id="A0A0D8HP14"/>
<dbReference type="STRING" id="1280514.AXFE_02510"/>
<proteinExistence type="predicted"/>
<dbReference type="RefSeq" id="WP_052604080.1">
    <property type="nucleotide sequence ID" value="NZ_JXYS01000004.1"/>
</dbReference>
<organism evidence="1 2">
    <name type="scientific">Acidithrix ferrooxidans</name>
    <dbReference type="NCBI Taxonomy" id="1280514"/>
    <lineage>
        <taxon>Bacteria</taxon>
        <taxon>Bacillati</taxon>
        <taxon>Actinomycetota</taxon>
        <taxon>Acidimicrobiia</taxon>
        <taxon>Acidimicrobiales</taxon>
        <taxon>Acidimicrobiaceae</taxon>
        <taxon>Acidithrix</taxon>
    </lineage>
</organism>
<comment type="caution">
    <text evidence="1">The sequence shown here is derived from an EMBL/GenBank/DDBJ whole genome shotgun (WGS) entry which is preliminary data.</text>
</comment>
<sequence>MSTSGEQIHLSRRKLIAITGTVGAGAIVAGGIYSQNQPHPLNVVIKSPASSDRVLVIATLYGGNDAINTVIPFEDPTYQSSRGPLALTTSEVSPLGAQGLYLNGAMVNTLSLWKEKKVAIIPGVGYPNPNLSHFVSMDIWQSGSTDNNTSTGWIGRYLDEITNTDPMTALSVGSSVPPLCVGATTQASAVASPLASPDPFASYGSAYLDMVTSKELNGVGQLSAQASSTLLKLNRDILALGEISQNPGTKVSPTTISGQLATVADLLNSGTPTKIFTVSQSGFDTHANEKGTQFEDLKIFDSAISGFLSTLHPKIADNVVVVAYSEFGRRVQVNASGGTDHGTAGVVFVYGNSVKGGLAGEYPSLTNLSDGNLKITVDYRSIYATLLENVLSHDSKTILNGNYPKLNIIKT</sequence>
<keyword evidence="2" id="KW-1185">Reference proteome</keyword>
<evidence type="ECO:0000313" key="1">
    <source>
        <dbReference type="EMBL" id="KJF18846.1"/>
    </source>
</evidence>
<dbReference type="PANTHER" id="PTHR43737">
    <property type="entry name" value="BLL7424 PROTEIN"/>
    <property type="match status" value="1"/>
</dbReference>
<dbReference type="OrthoDB" id="9779968at2"/>
<protein>
    <recommendedName>
        <fullName evidence="3">DUF1501 domain-containing protein</fullName>
    </recommendedName>
</protein>
<dbReference type="InterPro" id="IPR010869">
    <property type="entry name" value="DUF1501"/>
</dbReference>
<dbReference type="Proteomes" id="UP000032360">
    <property type="component" value="Unassembled WGS sequence"/>
</dbReference>
<dbReference type="PANTHER" id="PTHR43737:SF1">
    <property type="entry name" value="DUF1501 DOMAIN-CONTAINING PROTEIN"/>
    <property type="match status" value="1"/>
</dbReference>
<dbReference type="EMBL" id="JXYS01000004">
    <property type="protein sequence ID" value="KJF18846.1"/>
    <property type="molecule type" value="Genomic_DNA"/>
</dbReference>
<dbReference type="Pfam" id="PF07394">
    <property type="entry name" value="DUF1501"/>
    <property type="match status" value="1"/>
</dbReference>
<evidence type="ECO:0008006" key="3">
    <source>
        <dbReference type="Google" id="ProtNLM"/>
    </source>
</evidence>
<reference evidence="1 2" key="1">
    <citation type="submission" date="2015-01" db="EMBL/GenBank/DDBJ databases">
        <title>Draft genome of the acidophilic iron oxidizer Acidithrix ferrooxidans strain Py-F3.</title>
        <authorList>
            <person name="Poehlein A."/>
            <person name="Eisen S."/>
            <person name="Schloemann M."/>
            <person name="Johnson B.D."/>
            <person name="Daniel R."/>
            <person name="Muehling M."/>
        </authorList>
    </citation>
    <scope>NUCLEOTIDE SEQUENCE [LARGE SCALE GENOMIC DNA]</scope>
    <source>
        <strain evidence="1 2">Py-F3</strain>
    </source>
</reference>